<name>A0A2Z3JGB8_9DEIO</name>
<dbReference type="EMBL" id="CP029494">
    <property type="protein sequence ID" value="AWN24203.1"/>
    <property type="molecule type" value="Genomic_DNA"/>
</dbReference>
<dbReference type="SUPFAM" id="SSF56726">
    <property type="entry name" value="DNA topoisomerase IV, alpha subunit"/>
    <property type="match status" value="1"/>
</dbReference>
<sequence>MNRYQSRPIVKRKRSSPQELETLQNTLYLYARQNYPVTVRQLYYAMSVQGIVLKDEAGYDLVCRELVKMREAGTLPFHWIADNTRWQSRPVTYGGLEEMLAVTAQTYRRSLWLDSPVHVEVWLEKDALSGVLHRETERYDVPLMVTRGYTSLTFLNGSALALAAQEKPSYIYYFGDHDPSGLDIPVKVEAGLRRYAPKAEIHFERVAVNPEQIAAWNLPSRPTKKSDSRSKNFEGESVEVDAIPPLQLRSITRACIERHLDQRRLSELERQEAQEREQLLEIAQMMRGGTR</sequence>
<dbReference type="OrthoDB" id="561335at2"/>
<dbReference type="GO" id="GO:0005694">
    <property type="term" value="C:chromosome"/>
    <property type="evidence" value="ECO:0007669"/>
    <property type="project" value="InterPro"/>
</dbReference>
<dbReference type="KEGG" id="dez:DKM44_13995"/>
<organism evidence="2 3">
    <name type="scientific">Deinococcus irradiatisoli</name>
    <dbReference type="NCBI Taxonomy" id="2202254"/>
    <lineage>
        <taxon>Bacteria</taxon>
        <taxon>Thermotogati</taxon>
        <taxon>Deinococcota</taxon>
        <taxon>Deinococci</taxon>
        <taxon>Deinococcales</taxon>
        <taxon>Deinococcaceae</taxon>
        <taxon>Deinococcus</taxon>
    </lineage>
</organism>
<dbReference type="Proteomes" id="UP000245368">
    <property type="component" value="Chromosome"/>
</dbReference>
<dbReference type="RefSeq" id="WP_109827929.1">
    <property type="nucleotide sequence ID" value="NZ_CP029494.1"/>
</dbReference>
<accession>A0A2Z3JGB8</accession>
<keyword evidence="1" id="KW-0175">Coiled coil</keyword>
<feature type="coiled-coil region" evidence="1">
    <location>
        <begin position="256"/>
        <end position="285"/>
    </location>
</feature>
<keyword evidence="3" id="KW-1185">Reference proteome</keyword>
<dbReference type="GO" id="GO:0003677">
    <property type="term" value="F:DNA binding"/>
    <property type="evidence" value="ECO:0007669"/>
    <property type="project" value="InterPro"/>
</dbReference>
<reference evidence="2 3" key="1">
    <citation type="submission" date="2018-05" db="EMBL/GenBank/DDBJ databases">
        <title>Complete Genome Sequence of Deinococcus sp. strain 17bor-2.</title>
        <authorList>
            <person name="Srinivasan S."/>
        </authorList>
    </citation>
    <scope>NUCLEOTIDE SEQUENCE [LARGE SCALE GENOMIC DNA]</scope>
    <source>
        <strain evidence="2 3">17bor-2</strain>
    </source>
</reference>
<proteinExistence type="predicted"/>
<evidence type="ECO:0000313" key="2">
    <source>
        <dbReference type="EMBL" id="AWN24203.1"/>
    </source>
</evidence>
<dbReference type="InterPro" id="IPR036078">
    <property type="entry name" value="Spo11/TopoVI_A_sf"/>
</dbReference>
<dbReference type="AlphaFoldDB" id="A0A2Z3JGB8"/>
<evidence type="ECO:0000313" key="3">
    <source>
        <dbReference type="Proteomes" id="UP000245368"/>
    </source>
</evidence>
<protein>
    <submittedName>
        <fullName evidence="2">Uncharacterized protein</fullName>
    </submittedName>
</protein>
<evidence type="ECO:0000256" key="1">
    <source>
        <dbReference type="SAM" id="Coils"/>
    </source>
</evidence>
<gene>
    <name evidence="2" type="ORF">DKM44_13995</name>
</gene>